<organism evidence="2 3">
    <name type="scientific">Flammeovirga yaeyamensis</name>
    <dbReference type="NCBI Taxonomy" id="367791"/>
    <lineage>
        <taxon>Bacteria</taxon>
        <taxon>Pseudomonadati</taxon>
        <taxon>Bacteroidota</taxon>
        <taxon>Cytophagia</taxon>
        <taxon>Cytophagales</taxon>
        <taxon>Flammeovirgaceae</taxon>
        <taxon>Flammeovirga</taxon>
    </lineage>
</organism>
<dbReference type="EMBL" id="CP076132">
    <property type="protein sequence ID" value="QWG01955.1"/>
    <property type="molecule type" value="Genomic_DNA"/>
</dbReference>
<evidence type="ECO:0000313" key="2">
    <source>
        <dbReference type="EMBL" id="QWG01955.1"/>
    </source>
</evidence>
<evidence type="ECO:0000313" key="3">
    <source>
        <dbReference type="Proteomes" id="UP000678679"/>
    </source>
</evidence>
<keyword evidence="1" id="KW-0472">Membrane</keyword>
<name>A0AAX1N6S9_9BACT</name>
<reference evidence="2 3" key="1">
    <citation type="submission" date="2021-05" db="EMBL/GenBank/DDBJ databases">
        <title>Comparative genomic studies on the polysaccharide-degrading batcterial strains of the Flammeovirga genus.</title>
        <authorList>
            <person name="Zewei F."/>
            <person name="Zheng Z."/>
            <person name="Yu L."/>
            <person name="Ruyue G."/>
            <person name="Yanhong M."/>
            <person name="Yuanyuan C."/>
            <person name="Jingyan G."/>
            <person name="Wenjun H."/>
        </authorList>
    </citation>
    <scope>NUCLEOTIDE SEQUENCE [LARGE SCALE GENOMIC DNA]</scope>
    <source>
        <strain evidence="2 3">NBRC:100898</strain>
    </source>
</reference>
<dbReference type="AlphaFoldDB" id="A0AAX1N6S9"/>
<sequence>MKKDDLYGLGIEFVVPKGAGVFINNQLQEVADSEHQTIFFSNNLLIDNLVNEDELLLVVNTVNGIIPEAYLSNYQYSYRTLTADKIKAQEDGVIIPRFDSKYRNMLLMWAIIVFVSVSVCSQIGGLKTGYESILKAFDGVTLGRSDSNKLNTLQLLMFLVCFILVGSLAMMLFGSGDIWLSEINSSETNKTYSDFFGNISYIIISIFLFVAFRLMVIYVLGNIFGNKNVSSIHSIEFYKLTWVFVLFFLFLCVLWTLNPFNISWDFMRNFIGIAFFLKSFLVYIAVYKQVNLRFNYLFSYFCATEFLPSLLAVKVFIG</sequence>
<feature type="transmembrane region" description="Helical" evidence="1">
    <location>
        <begin position="298"/>
        <end position="317"/>
    </location>
</feature>
<proteinExistence type="predicted"/>
<keyword evidence="1" id="KW-0812">Transmembrane</keyword>
<feature type="transmembrane region" description="Helical" evidence="1">
    <location>
        <begin position="155"/>
        <end position="174"/>
    </location>
</feature>
<dbReference type="KEGG" id="fya:KMW28_20345"/>
<gene>
    <name evidence="2" type="ORF">KMW28_20345</name>
</gene>
<protein>
    <submittedName>
        <fullName evidence="2">DUF4271 domain-containing protein</fullName>
    </submittedName>
</protein>
<dbReference type="Proteomes" id="UP000678679">
    <property type="component" value="Chromosome 1"/>
</dbReference>
<feature type="transmembrane region" description="Helical" evidence="1">
    <location>
        <begin position="106"/>
        <end position="125"/>
    </location>
</feature>
<evidence type="ECO:0000256" key="1">
    <source>
        <dbReference type="SAM" id="Phobius"/>
    </source>
</evidence>
<dbReference type="RefSeq" id="WP_169666400.1">
    <property type="nucleotide sequence ID" value="NZ_CP076132.1"/>
</dbReference>
<feature type="transmembrane region" description="Helical" evidence="1">
    <location>
        <begin position="195"/>
        <end position="220"/>
    </location>
</feature>
<feature type="transmembrane region" description="Helical" evidence="1">
    <location>
        <begin position="269"/>
        <end position="286"/>
    </location>
</feature>
<feature type="transmembrane region" description="Helical" evidence="1">
    <location>
        <begin position="240"/>
        <end position="257"/>
    </location>
</feature>
<keyword evidence="1" id="KW-1133">Transmembrane helix</keyword>
<dbReference type="Pfam" id="PF14093">
    <property type="entry name" value="DUF4271"/>
    <property type="match status" value="1"/>
</dbReference>
<accession>A0AAX1N6S9</accession>
<dbReference type="InterPro" id="IPR025367">
    <property type="entry name" value="DUF4271"/>
</dbReference>
<keyword evidence="3" id="KW-1185">Reference proteome</keyword>